<name>A0ABW3RQX9_9SPHI</name>
<reference evidence="2" key="1">
    <citation type="journal article" date="2019" name="Int. J. Syst. Evol. Microbiol.">
        <title>The Global Catalogue of Microorganisms (GCM) 10K type strain sequencing project: providing services to taxonomists for standard genome sequencing and annotation.</title>
        <authorList>
            <consortium name="The Broad Institute Genomics Platform"/>
            <consortium name="The Broad Institute Genome Sequencing Center for Infectious Disease"/>
            <person name="Wu L."/>
            <person name="Ma J."/>
        </authorList>
    </citation>
    <scope>NUCLEOTIDE SEQUENCE [LARGE SCALE GENOMIC DNA]</scope>
    <source>
        <strain evidence="2">CCUG 52468</strain>
    </source>
</reference>
<evidence type="ECO:0000313" key="1">
    <source>
        <dbReference type="EMBL" id="MFD1167342.1"/>
    </source>
</evidence>
<dbReference type="EMBL" id="JBHTKY010000037">
    <property type="protein sequence ID" value="MFD1167342.1"/>
    <property type="molecule type" value="Genomic_DNA"/>
</dbReference>
<dbReference type="Proteomes" id="UP001597205">
    <property type="component" value="Unassembled WGS sequence"/>
</dbReference>
<evidence type="ECO:0000313" key="2">
    <source>
        <dbReference type="Proteomes" id="UP001597205"/>
    </source>
</evidence>
<evidence type="ECO:0008006" key="3">
    <source>
        <dbReference type="Google" id="ProtNLM"/>
    </source>
</evidence>
<comment type="caution">
    <text evidence="1">The sequence shown here is derived from an EMBL/GenBank/DDBJ whole genome shotgun (WGS) entry which is preliminary data.</text>
</comment>
<sequence length="186" mass="21417">MSLHINIKRIKNIAAVICITAAFYSCGNKEQQTKIENQEKLFDLPSFFQKEIDSLAALNPDVNKTVKKDENEESKKLKIKDWAVELSSFKAIDLNKPAYAGFVKVDSADSVIQFTFTNPELDLSCVRIQLDQQGQPKMISVEKEVRNTLYKTSEFLVYEKNNFYLVEKNQHVKVMGDNYYKVQGEF</sequence>
<accession>A0ABW3RQX9</accession>
<keyword evidence="2" id="KW-1185">Reference proteome</keyword>
<protein>
    <recommendedName>
        <fullName evidence="3">Lipoprotein</fullName>
    </recommendedName>
</protein>
<proteinExistence type="predicted"/>
<gene>
    <name evidence="1" type="ORF">ACFQ2C_17220</name>
</gene>
<organism evidence="1 2">
    <name type="scientific">Sphingobacterium daejeonense</name>
    <dbReference type="NCBI Taxonomy" id="371142"/>
    <lineage>
        <taxon>Bacteria</taxon>
        <taxon>Pseudomonadati</taxon>
        <taxon>Bacteroidota</taxon>
        <taxon>Sphingobacteriia</taxon>
        <taxon>Sphingobacteriales</taxon>
        <taxon>Sphingobacteriaceae</taxon>
        <taxon>Sphingobacterium</taxon>
    </lineage>
</organism>
<dbReference type="RefSeq" id="WP_380898625.1">
    <property type="nucleotide sequence ID" value="NZ_JBHTKY010000037.1"/>
</dbReference>